<dbReference type="Proteomes" id="UP001491552">
    <property type="component" value="Unassembled WGS sequence"/>
</dbReference>
<keyword evidence="3" id="KW-1185">Reference proteome</keyword>
<sequence length="60" mass="6679">MRQRLERLLCVKSLVTIALTVVFCRLAVTGAVSAQQFLTIFTVVISFYFGTQVERRLAGG</sequence>
<gene>
    <name evidence="2" type="ORF">WMO66_04460</name>
</gene>
<keyword evidence="1" id="KW-1133">Transmembrane helix</keyword>
<protein>
    <submittedName>
        <fullName evidence="2">Uncharacterized protein</fullName>
    </submittedName>
</protein>
<organism evidence="2 3">
    <name type="scientific">Faecousia intestinalis</name>
    <dbReference type="NCBI Taxonomy" id="3133167"/>
    <lineage>
        <taxon>Bacteria</taxon>
        <taxon>Bacillati</taxon>
        <taxon>Bacillota</taxon>
        <taxon>Clostridia</taxon>
        <taxon>Eubacteriales</taxon>
        <taxon>Oscillospiraceae</taxon>
        <taxon>Faecousia</taxon>
    </lineage>
</organism>
<keyword evidence="1" id="KW-0472">Membrane</keyword>
<dbReference type="RefSeq" id="WP_349135181.1">
    <property type="nucleotide sequence ID" value="NZ_JBBMFF010000163.1"/>
</dbReference>
<keyword evidence="1" id="KW-0812">Transmembrane</keyword>
<evidence type="ECO:0000256" key="1">
    <source>
        <dbReference type="SAM" id="Phobius"/>
    </source>
</evidence>
<evidence type="ECO:0000313" key="3">
    <source>
        <dbReference type="Proteomes" id="UP001491552"/>
    </source>
</evidence>
<comment type="caution">
    <text evidence="2">The sequence shown here is derived from an EMBL/GenBank/DDBJ whole genome shotgun (WGS) entry which is preliminary data.</text>
</comment>
<feature type="transmembrane region" description="Helical" evidence="1">
    <location>
        <begin position="34"/>
        <end position="51"/>
    </location>
</feature>
<name>A0ABV1G518_9FIRM</name>
<evidence type="ECO:0000313" key="2">
    <source>
        <dbReference type="EMBL" id="MEQ2510507.1"/>
    </source>
</evidence>
<proteinExistence type="predicted"/>
<dbReference type="EMBL" id="JBBMFF010000163">
    <property type="protein sequence ID" value="MEQ2510507.1"/>
    <property type="molecule type" value="Genomic_DNA"/>
</dbReference>
<reference evidence="2 3" key="1">
    <citation type="submission" date="2024-03" db="EMBL/GenBank/DDBJ databases">
        <title>Human intestinal bacterial collection.</title>
        <authorList>
            <person name="Pauvert C."/>
            <person name="Hitch T.C.A."/>
            <person name="Clavel T."/>
        </authorList>
    </citation>
    <scope>NUCLEOTIDE SEQUENCE [LARGE SCALE GENOMIC DNA]</scope>
    <source>
        <strain evidence="2 3">CLA-AA-H192</strain>
    </source>
</reference>
<accession>A0ABV1G518</accession>